<name>A0A6S6SYE7_9BACT</name>
<dbReference type="EMBL" id="CACVAU010000032">
    <property type="protein sequence ID" value="CAA6809685.1"/>
    <property type="molecule type" value="Genomic_DNA"/>
</dbReference>
<dbReference type="AlphaFoldDB" id="A0A6S6SYE7"/>
<protein>
    <submittedName>
        <fullName evidence="1">Uncharacterized protein</fullName>
    </submittedName>
</protein>
<organism evidence="1">
    <name type="scientific">uncultured Sulfurovum sp</name>
    <dbReference type="NCBI Taxonomy" id="269237"/>
    <lineage>
        <taxon>Bacteria</taxon>
        <taxon>Pseudomonadati</taxon>
        <taxon>Campylobacterota</taxon>
        <taxon>Epsilonproteobacteria</taxon>
        <taxon>Campylobacterales</taxon>
        <taxon>Sulfurovaceae</taxon>
        <taxon>Sulfurovum</taxon>
        <taxon>environmental samples</taxon>
    </lineage>
</organism>
<reference evidence="1" key="1">
    <citation type="submission" date="2020-01" db="EMBL/GenBank/DDBJ databases">
        <authorList>
            <person name="Meier V. D."/>
            <person name="Meier V D."/>
        </authorList>
    </citation>
    <scope>NUCLEOTIDE SEQUENCE</scope>
    <source>
        <strain evidence="1">HLG_WM_MAG_05</strain>
    </source>
</reference>
<proteinExistence type="predicted"/>
<evidence type="ECO:0000313" key="1">
    <source>
        <dbReference type="EMBL" id="CAA6809685.1"/>
    </source>
</evidence>
<gene>
    <name evidence="1" type="ORF">HELGO_WM13814</name>
</gene>
<accession>A0A6S6SYE7</accession>
<sequence>MGQIKKNMMKEDETLKGSDERVALLGGFLDIQIDEDTICTVSIPIPNYLADRDRDSVSEWYEEFKDLEGNNYSALVWSSMYGVEWKIELEKRDNIEEYKTILDDILERIKIDINYTEEA</sequence>